<feature type="chain" id="PRO_5019514493" evidence="1">
    <location>
        <begin position="26"/>
        <end position="239"/>
    </location>
</feature>
<protein>
    <submittedName>
        <fullName evidence="2">SIMPL domain-containing protein</fullName>
    </submittedName>
</protein>
<dbReference type="PROSITE" id="PS51257">
    <property type="entry name" value="PROKAR_LIPOPROTEIN"/>
    <property type="match status" value="1"/>
</dbReference>
<dbReference type="GO" id="GO:0006974">
    <property type="term" value="P:DNA damage response"/>
    <property type="evidence" value="ECO:0007669"/>
    <property type="project" value="TreeGrafter"/>
</dbReference>
<sequence length="239" mass="25713">MKRMIPLSLIVASAALLGCQPQANAMPNESVAPATISVNGSAAVEAVPDRVQVRLNVERTGKDIPALKEEVDAITAELLSYLASEGIAKEDIQSYAVRINPKYRYDDGEQILLGYQVSRRVVVDFDEADQHSAFLEFALDNGVQRVEEPQYSISNADGLYEQALAQAVANARSKADKLAAAAGVTITGVRQVNENSHQAPVARYRMMAANEMGSADVSLPGQQSVNAQVHVVFEISAKD</sequence>
<feature type="signal peptide" evidence="1">
    <location>
        <begin position="1"/>
        <end position="25"/>
    </location>
</feature>
<dbReference type="InterPro" id="IPR052022">
    <property type="entry name" value="26kDa_periplasmic_antigen"/>
</dbReference>
<evidence type="ECO:0000313" key="2">
    <source>
        <dbReference type="EMBL" id="RUO72413.1"/>
    </source>
</evidence>
<dbReference type="STRING" id="1122124.GCA_000423165_01634"/>
<evidence type="ECO:0000313" key="3">
    <source>
        <dbReference type="Proteomes" id="UP000287022"/>
    </source>
</evidence>
<dbReference type="EMBL" id="PIQE01000002">
    <property type="protein sequence ID" value="RUO72413.1"/>
    <property type="molecule type" value="Genomic_DNA"/>
</dbReference>
<dbReference type="PANTHER" id="PTHR34387">
    <property type="entry name" value="SLR1258 PROTEIN"/>
    <property type="match status" value="1"/>
</dbReference>
<dbReference type="AlphaFoldDB" id="A0A432Z3K0"/>
<keyword evidence="3" id="KW-1185">Reference proteome</keyword>
<accession>A0A432Z3K0</accession>
<keyword evidence="1" id="KW-0732">Signal</keyword>
<dbReference type="Pfam" id="PF04402">
    <property type="entry name" value="SIMPL"/>
    <property type="match status" value="1"/>
</dbReference>
<dbReference type="Gene3D" id="3.30.70.2970">
    <property type="entry name" value="Protein of unknown function (DUF541), domain 2"/>
    <property type="match status" value="1"/>
</dbReference>
<dbReference type="InterPro" id="IPR007497">
    <property type="entry name" value="SIMPL/DUF541"/>
</dbReference>
<gene>
    <name evidence="2" type="ORF">CWI80_07575</name>
</gene>
<proteinExistence type="predicted"/>
<organism evidence="2 3">
    <name type="scientific">Pseudidiomarina sediminum</name>
    <dbReference type="NCBI Taxonomy" id="431675"/>
    <lineage>
        <taxon>Bacteria</taxon>
        <taxon>Pseudomonadati</taxon>
        <taxon>Pseudomonadota</taxon>
        <taxon>Gammaproteobacteria</taxon>
        <taxon>Alteromonadales</taxon>
        <taxon>Idiomarinaceae</taxon>
        <taxon>Pseudidiomarina</taxon>
    </lineage>
</organism>
<evidence type="ECO:0000256" key="1">
    <source>
        <dbReference type="SAM" id="SignalP"/>
    </source>
</evidence>
<comment type="caution">
    <text evidence="2">The sequence shown here is derived from an EMBL/GenBank/DDBJ whole genome shotgun (WGS) entry which is preliminary data.</text>
</comment>
<dbReference type="Proteomes" id="UP000287022">
    <property type="component" value="Unassembled WGS sequence"/>
</dbReference>
<dbReference type="RefSeq" id="WP_026860393.1">
    <property type="nucleotide sequence ID" value="NZ_PIQE01000002.1"/>
</dbReference>
<name>A0A432Z3K0_9GAMM</name>
<dbReference type="Gene3D" id="3.30.110.170">
    <property type="entry name" value="Protein of unknown function (DUF541), domain 1"/>
    <property type="match status" value="1"/>
</dbReference>
<dbReference type="PANTHER" id="PTHR34387:SF1">
    <property type="entry name" value="PERIPLASMIC IMMUNOGENIC PROTEIN"/>
    <property type="match status" value="1"/>
</dbReference>
<reference evidence="3" key="1">
    <citation type="journal article" date="2018" name="Front. Microbiol.">
        <title>Genome-Based Analysis Reveals the Taxonomy and Diversity of the Family Idiomarinaceae.</title>
        <authorList>
            <person name="Liu Y."/>
            <person name="Lai Q."/>
            <person name="Shao Z."/>
        </authorList>
    </citation>
    <scope>NUCLEOTIDE SEQUENCE [LARGE SCALE GENOMIC DNA]</scope>
    <source>
        <strain evidence="3">c121</strain>
    </source>
</reference>